<dbReference type="InterPro" id="IPR001055">
    <property type="entry name" value="Adrenodoxin-like"/>
</dbReference>
<dbReference type="PANTHER" id="PTHR23426:SF65">
    <property type="entry name" value="FERREDOXIN-2, MITOCHONDRIAL"/>
    <property type="match status" value="1"/>
</dbReference>
<dbReference type="GO" id="GO:0046872">
    <property type="term" value="F:metal ion binding"/>
    <property type="evidence" value="ECO:0007669"/>
    <property type="project" value="UniProtKB-KW"/>
</dbReference>
<evidence type="ECO:0000256" key="6">
    <source>
        <dbReference type="ARBA" id="ARBA00022982"/>
    </source>
</evidence>
<dbReference type="GeneID" id="56947934"/>
<dbReference type="EMBL" id="CP071520">
    <property type="protein sequence ID" value="QSX95213.1"/>
    <property type="molecule type" value="Genomic_DNA"/>
</dbReference>
<dbReference type="InterPro" id="IPR012675">
    <property type="entry name" value="Beta-grasp_dom_sf"/>
</dbReference>
<dbReference type="CDD" id="cd00207">
    <property type="entry name" value="fer2"/>
    <property type="match status" value="1"/>
</dbReference>
<feature type="domain" description="2Fe-2S ferredoxin-type" evidence="10">
    <location>
        <begin position="2"/>
        <end position="104"/>
    </location>
</feature>
<dbReference type="PROSITE" id="PS51085">
    <property type="entry name" value="2FE2S_FER_2"/>
    <property type="match status" value="1"/>
</dbReference>
<dbReference type="GO" id="GO:0009055">
    <property type="term" value="F:electron transfer activity"/>
    <property type="evidence" value="ECO:0007669"/>
    <property type="project" value="InterPro"/>
</dbReference>
<keyword evidence="3" id="KW-0813">Transport</keyword>
<dbReference type="EMBL" id="VDGE01000001">
    <property type="protein sequence ID" value="TNC78947.1"/>
    <property type="molecule type" value="Genomic_DNA"/>
</dbReference>
<gene>
    <name evidence="11" type="primary">fdx</name>
    <name evidence="14" type="ORF">FHI69_06810</name>
    <name evidence="12" type="ORF">J3P46_21365</name>
    <name evidence="11" type="ORF">RB624_07730</name>
    <name evidence="13" type="ORF">SAMN03097694_0829</name>
</gene>
<dbReference type="eggNOG" id="COG0633">
    <property type="taxonomic scope" value="Bacteria"/>
</dbReference>
<keyword evidence="6" id="KW-0249">Electron transport</keyword>
<dbReference type="GO" id="GO:0140647">
    <property type="term" value="P:P450-containing electron transport chain"/>
    <property type="evidence" value="ECO:0007669"/>
    <property type="project" value="InterPro"/>
</dbReference>
<reference evidence="13 15" key="1">
    <citation type="submission" date="2016-11" db="EMBL/GenBank/DDBJ databases">
        <authorList>
            <person name="Varghese N."/>
            <person name="Submissions S."/>
        </authorList>
    </citation>
    <scope>NUCLEOTIDE SEQUENCE [LARGE SCALE GENOMIC DNA]</scope>
    <source>
        <strain evidence="13 15">NFR18</strain>
    </source>
</reference>
<dbReference type="InterPro" id="IPR018298">
    <property type="entry name" value="Adrenodoxin_Fe-S_BS"/>
</dbReference>
<dbReference type="Proteomes" id="UP001237592">
    <property type="component" value="Unassembled WGS sequence"/>
</dbReference>
<keyword evidence="7" id="KW-0408">Iron</keyword>
<keyword evidence="18" id="KW-1185">Reference proteome</keyword>
<dbReference type="Proteomes" id="UP000182489">
    <property type="component" value="Unassembled WGS sequence"/>
</dbReference>
<proteinExistence type="inferred from homology"/>
<dbReference type="GO" id="GO:0051537">
    <property type="term" value="F:2 iron, 2 sulfur cluster binding"/>
    <property type="evidence" value="ECO:0007669"/>
    <property type="project" value="UniProtKB-KW"/>
</dbReference>
<evidence type="ECO:0000313" key="15">
    <source>
        <dbReference type="Proteomes" id="UP000182489"/>
    </source>
</evidence>
<evidence type="ECO:0000313" key="14">
    <source>
        <dbReference type="EMBL" id="TNC78947.1"/>
    </source>
</evidence>
<dbReference type="Gene3D" id="3.10.20.30">
    <property type="match status" value="1"/>
</dbReference>
<dbReference type="InterPro" id="IPR011536">
    <property type="entry name" value="Fdx_isc"/>
</dbReference>
<dbReference type="Pfam" id="PF00111">
    <property type="entry name" value="Fer2"/>
    <property type="match status" value="1"/>
</dbReference>
<evidence type="ECO:0000256" key="4">
    <source>
        <dbReference type="ARBA" id="ARBA00022714"/>
    </source>
</evidence>
<dbReference type="PROSITE" id="PS00814">
    <property type="entry name" value="ADX"/>
    <property type="match status" value="1"/>
</dbReference>
<dbReference type="PRINTS" id="PR00355">
    <property type="entry name" value="ADRENODOXIN"/>
</dbReference>
<reference evidence="14 16" key="2">
    <citation type="submission" date="2019-06" db="EMBL/GenBank/DDBJ databases">
        <title>Genome sequence of Janthinobacterium lividum UCD_MED1.</title>
        <authorList>
            <person name="De Leon M.E."/>
            <person name="Jospin G."/>
        </authorList>
    </citation>
    <scope>NUCLEOTIDE SEQUENCE [LARGE SCALE GENOMIC DNA]</scope>
    <source>
        <strain evidence="14 16">UCD_MED1</strain>
    </source>
</reference>
<accession>A0A031GX51</accession>
<evidence type="ECO:0000313" key="12">
    <source>
        <dbReference type="EMBL" id="QSX95213.1"/>
    </source>
</evidence>
<dbReference type="EMBL" id="JAVFKP010000001">
    <property type="protein sequence ID" value="MDQ4625773.1"/>
    <property type="molecule type" value="Genomic_DNA"/>
</dbReference>
<evidence type="ECO:0000313" key="16">
    <source>
        <dbReference type="Proteomes" id="UP000305681"/>
    </source>
</evidence>
<sequence length="113" mass="12229">MPQIVILPHAKLCPDGAVIEAPAGKSICDILLENDIDIEHACEKSCACTTCHVLVREGIESLNEATELEEDMLDKAWGLEAVSRLSCQSIVAEADLVVEIPKYTINQVSEGSH</sequence>
<comment type="similarity">
    <text evidence="1">Belongs to the adrenodoxin/putidaredoxin family.</text>
</comment>
<dbReference type="GO" id="GO:0005829">
    <property type="term" value="C:cytosol"/>
    <property type="evidence" value="ECO:0007669"/>
    <property type="project" value="TreeGrafter"/>
</dbReference>
<dbReference type="SUPFAM" id="SSF54292">
    <property type="entry name" value="2Fe-2S ferredoxin-like"/>
    <property type="match status" value="1"/>
</dbReference>
<dbReference type="AlphaFoldDB" id="A0A031GX51"/>
<evidence type="ECO:0000313" key="11">
    <source>
        <dbReference type="EMBL" id="MDQ4625773.1"/>
    </source>
</evidence>
<evidence type="ECO:0000256" key="2">
    <source>
        <dbReference type="ARBA" id="ARBA00019395"/>
    </source>
</evidence>
<dbReference type="RefSeq" id="WP_034750070.1">
    <property type="nucleotide sequence ID" value="NZ_CBCRWJ010000016.1"/>
</dbReference>
<dbReference type="Proteomes" id="UP000662821">
    <property type="component" value="Chromosome"/>
</dbReference>
<organism evidence="13 15">
    <name type="scientific">Janthinobacterium lividum</name>
    <dbReference type="NCBI Taxonomy" id="29581"/>
    <lineage>
        <taxon>Bacteria</taxon>
        <taxon>Pseudomonadati</taxon>
        <taxon>Pseudomonadota</taxon>
        <taxon>Betaproteobacteria</taxon>
        <taxon>Burkholderiales</taxon>
        <taxon>Oxalobacteraceae</taxon>
        <taxon>Janthinobacterium</taxon>
    </lineage>
</organism>
<dbReference type="NCBIfam" id="TIGR02007">
    <property type="entry name" value="fdx_isc"/>
    <property type="match status" value="1"/>
</dbReference>
<evidence type="ECO:0000256" key="5">
    <source>
        <dbReference type="ARBA" id="ARBA00022723"/>
    </source>
</evidence>
<name>A0A031GX51_9BURK</name>
<reference evidence="11 18" key="4">
    <citation type="submission" date="2023-08" db="EMBL/GenBank/DDBJ databases">
        <title>Draft genome sequence of Janthinobacterium lividum.</title>
        <authorList>
            <person name="Chun B.H."/>
            <person name="Lee Y."/>
        </authorList>
    </citation>
    <scope>NUCLEOTIDE SEQUENCE [LARGE SCALE GENOMIC DNA]</scope>
    <source>
        <strain evidence="11 18">AMJK</strain>
    </source>
</reference>
<evidence type="ECO:0000313" key="13">
    <source>
        <dbReference type="EMBL" id="SFX12644.1"/>
    </source>
</evidence>
<evidence type="ECO:0000256" key="3">
    <source>
        <dbReference type="ARBA" id="ARBA00022448"/>
    </source>
</evidence>
<dbReference type="Proteomes" id="UP000305681">
    <property type="component" value="Unassembled WGS sequence"/>
</dbReference>
<evidence type="ECO:0000256" key="1">
    <source>
        <dbReference type="ARBA" id="ARBA00010914"/>
    </source>
</evidence>
<evidence type="ECO:0000259" key="10">
    <source>
        <dbReference type="PROSITE" id="PS51085"/>
    </source>
</evidence>
<dbReference type="PANTHER" id="PTHR23426">
    <property type="entry name" value="FERREDOXIN/ADRENODOXIN"/>
    <property type="match status" value="1"/>
</dbReference>
<keyword evidence="5" id="KW-0479">Metal-binding</keyword>
<dbReference type="InterPro" id="IPR036010">
    <property type="entry name" value="2Fe-2S_ferredoxin-like_sf"/>
</dbReference>
<reference evidence="12 17" key="3">
    <citation type="submission" date="2021-03" db="EMBL/GenBank/DDBJ databases">
        <title>Draft genome sequence of Janthinobacterium sp. strain PLB02 isolated from infected primmorphs (Lubomirskia baicalensis).</title>
        <authorList>
            <person name="Chernogor L.I."/>
            <person name="Belikov S.I."/>
            <person name="Petrushin I.S."/>
        </authorList>
    </citation>
    <scope>NUCLEOTIDE SEQUENCE [LARGE SCALE GENOMIC DNA]</scope>
    <source>
        <strain evidence="12 17">PLB02</strain>
    </source>
</reference>
<comment type="cofactor">
    <cofactor evidence="9">
        <name>[2Fe-2S] cluster</name>
        <dbReference type="ChEBI" id="CHEBI:190135"/>
    </cofactor>
</comment>
<evidence type="ECO:0000256" key="8">
    <source>
        <dbReference type="ARBA" id="ARBA00023014"/>
    </source>
</evidence>
<dbReference type="EMBL" id="FPKH01000001">
    <property type="protein sequence ID" value="SFX12644.1"/>
    <property type="molecule type" value="Genomic_DNA"/>
</dbReference>
<evidence type="ECO:0000313" key="18">
    <source>
        <dbReference type="Proteomes" id="UP001237592"/>
    </source>
</evidence>
<dbReference type="InterPro" id="IPR001041">
    <property type="entry name" value="2Fe-2S_ferredoxin-type"/>
</dbReference>
<evidence type="ECO:0000256" key="9">
    <source>
        <dbReference type="ARBA" id="ARBA00034078"/>
    </source>
</evidence>
<dbReference type="OrthoDB" id="9793027at2"/>
<keyword evidence="4" id="KW-0001">2Fe-2S</keyword>
<protein>
    <recommendedName>
        <fullName evidence="2">2Fe-2S ferredoxin</fullName>
    </recommendedName>
</protein>
<evidence type="ECO:0000313" key="17">
    <source>
        <dbReference type="Proteomes" id="UP000662821"/>
    </source>
</evidence>
<evidence type="ECO:0000256" key="7">
    <source>
        <dbReference type="ARBA" id="ARBA00023004"/>
    </source>
</evidence>
<keyword evidence="8" id="KW-0411">Iron-sulfur</keyword>